<proteinExistence type="predicted"/>
<protein>
    <submittedName>
        <fullName evidence="3">Uncharacterized protein</fullName>
    </submittedName>
</protein>
<sequence>MGERTLINPQSVAHLYNIDSANNKQLYHNNSTSSKPTNYSSNTYRSTLNSTSTLNTNTQRKNHFKHPSCVNLFPQDSPTTAINTDLHTTIDFFESDGDIVIQTDCPLTLSPEQITLKNKASVASSIQRPKLVHKQSSSETIINEFMDNVNKTIFQDLLSFSQYTNSNNTPNLLPPPARYSCDSEKSRDFNNTVSRTESYGFPRRPSTLSLSIAKFKELVKMPSSSNMERAVTSTTYKCDASEISDYNSQIQLQTPPPYTIPPGSILFVTGFIFFPCWWIGSKYPKSSNDRVVTKDDIIFKKLNFYMSLFSIPLLMLIIGCLIWYFVAY</sequence>
<name>A0A137PEC5_CONC2</name>
<gene>
    <name evidence="3" type="ORF">CONCODRAFT_77409</name>
</gene>
<dbReference type="Proteomes" id="UP000070444">
    <property type="component" value="Unassembled WGS sequence"/>
</dbReference>
<keyword evidence="2" id="KW-0812">Transmembrane</keyword>
<reference evidence="3 4" key="1">
    <citation type="journal article" date="2015" name="Genome Biol. Evol.">
        <title>Phylogenomic analyses indicate that early fungi evolved digesting cell walls of algal ancestors of land plants.</title>
        <authorList>
            <person name="Chang Y."/>
            <person name="Wang S."/>
            <person name="Sekimoto S."/>
            <person name="Aerts A.L."/>
            <person name="Choi C."/>
            <person name="Clum A."/>
            <person name="LaButti K.M."/>
            <person name="Lindquist E.A."/>
            <person name="Yee Ngan C."/>
            <person name="Ohm R.A."/>
            <person name="Salamov A.A."/>
            <person name="Grigoriev I.V."/>
            <person name="Spatafora J.W."/>
            <person name="Berbee M.L."/>
        </authorList>
    </citation>
    <scope>NUCLEOTIDE SEQUENCE [LARGE SCALE GENOMIC DNA]</scope>
    <source>
        <strain evidence="3 4">NRRL 28638</strain>
    </source>
</reference>
<keyword evidence="4" id="KW-1185">Reference proteome</keyword>
<dbReference type="OrthoDB" id="2373093at2759"/>
<feature type="transmembrane region" description="Helical" evidence="2">
    <location>
        <begin position="260"/>
        <end position="281"/>
    </location>
</feature>
<evidence type="ECO:0000256" key="2">
    <source>
        <dbReference type="SAM" id="Phobius"/>
    </source>
</evidence>
<evidence type="ECO:0000313" key="3">
    <source>
        <dbReference type="EMBL" id="KXN73364.1"/>
    </source>
</evidence>
<organism evidence="3 4">
    <name type="scientific">Conidiobolus coronatus (strain ATCC 28846 / CBS 209.66 / NRRL 28638)</name>
    <name type="common">Delacroixia coronata</name>
    <dbReference type="NCBI Taxonomy" id="796925"/>
    <lineage>
        <taxon>Eukaryota</taxon>
        <taxon>Fungi</taxon>
        <taxon>Fungi incertae sedis</taxon>
        <taxon>Zoopagomycota</taxon>
        <taxon>Entomophthoromycotina</taxon>
        <taxon>Entomophthoromycetes</taxon>
        <taxon>Entomophthorales</taxon>
        <taxon>Ancylistaceae</taxon>
        <taxon>Conidiobolus</taxon>
    </lineage>
</organism>
<evidence type="ECO:0000256" key="1">
    <source>
        <dbReference type="SAM" id="MobiDB-lite"/>
    </source>
</evidence>
<evidence type="ECO:0000313" key="4">
    <source>
        <dbReference type="Proteomes" id="UP000070444"/>
    </source>
</evidence>
<feature type="compositionally biased region" description="Low complexity" evidence="1">
    <location>
        <begin position="37"/>
        <end position="58"/>
    </location>
</feature>
<feature type="compositionally biased region" description="Polar residues" evidence="1">
    <location>
        <begin position="26"/>
        <end position="36"/>
    </location>
</feature>
<dbReference type="EMBL" id="KQ964438">
    <property type="protein sequence ID" value="KXN73364.1"/>
    <property type="molecule type" value="Genomic_DNA"/>
</dbReference>
<keyword evidence="2" id="KW-0472">Membrane</keyword>
<keyword evidence="2" id="KW-1133">Transmembrane helix</keyword>
<feature type="transmembrane region" description="Helical" evidence="2">
    <location>
        <begin position="302"/>
        <end position="326"/>
    </location>
</feature>
<accession>A0A137PEC5</accession>
<feature type="region of interest" description="Disordered" evidence="1">
    <location>
        <begin position="26"/>
        <end position="61"/>
    </location>
</feature>
<dbReference type="AlphaFoldDB" id="A0A137PEC5"/>